<gene>
    <name evidence="1" type="ORF">NCTC8297_01357</name>
</gene>
<dbReference type="EMBL" id="UGXG01000002">
    <property type="protein sequence ID" value="SUG46150.1"/>
    <property type="molecule type" value="Genomic_DNA"/>
</dbReference>
<dbReference type="Proteomes" id="UP000254741">
    <property type="component" value="Unassembled WGS sequence"/>
</dbReference>
<evidence type="ECO:0000313" key="2">
    <source>
        <dbReference type="Proteomes" id="UP000254741"/>
    </source>
</evidence>
<evidence type="ECO:0000313" key="1">
    <source>
        <dbReference type="EMBL" id="SUG46150.1"/>
    </source>
</evidence>
<organism evidence="1 2">
    <name type="scientific">Salmonella enterica subsp. arizonae</name>
    <dbReference type="NCBI Taxonomy" id="59203"/>
    <lineage>
        <taxon>Bacteria</taxon>
        <taxon>Pseudomonadati</taxon>
        <taxon>Pseudomonadota</taxon>
        <taxon>Gammaproteobacteria</taxon>
        <taxon>Enterobacterales</taxon>
        <taxon>Enterobacteriaceae</taxon>
        <taxon>Salmonella</taxon>
    </lineage>
</organism>
<dbReference type="AlphaFoldDB" id="A0A379T7G5"/>
<name>A0A379T7G5_SALER</name>
<reference evidence="1 2" key="1">
    <citation type="submission" date="2018-06" db="EMBL/GenBank/DDBJ databases">
        <authorList>
            <consortium name="Pathogen Informatics"/>
            <person name="Doyle S."/>
        </authorList>
    </citation>
    <scope>NUCLEOTIDE SEQUENCE [LARGE SCALE GENOMIC DNA]</scope>
    <source>
        <strain evidence="1 2">NCTC8297</strain>
    </source>
</reference>
<proteinExistence type="predicted"/>
<sequence>MVKPVEKVQKIFYTPDFPARREVFEHLKTAFSCTMDTSKSCNSCNNQSCIENEELIPYFLLFLLTAFLRLPESYEIILSSAQITLKERVYNIISSSPGRQWKLPDIADNIFMSTSTLKTKTCRRRYQL</sequence>
<accession>A0A379T7G5</accession>
<protein>
    <submittedName>
        <fullName evidence="1">AraC family transcriptional regulator</fullName>
    </submittedName>
</protein>